<keyword evidence="3" id="KW-1185">Reference proteome</keyword>
<proteinExistence type="predicted"/>
<name>B7G9P3_PHATC</name>
<evidence type="ECO:0008006" key="4">
    <source>
        <dbReference type="Google" id="ProtNLM"/>
    </source>
</evidence>
<dbReference type="GeneID" id="7195619"/>
<gene>
    <name evidence="2" type="ORF">PHATRDRAFT_49159</name>
</gene>
<feature type="region of interest" description="Disordered" evidence="1">
    <location>
        <begin position="134"/>
        <end position="170"/>
    </location>
</feature>
<evidence type="ECO:0000256" key="1">
    <source>
        <dbReference type="SAM" id="MobiDB-lite"/>
    </source>
</evidence>
<evidence type="ECO:0000313" key="3">
    <source>
        <dbReference type="Proteomes" id="UP000000759"/>
    </source>
</evidence>
<dbReference type="OrthoDB" id="192907at2759"/>
<feature type="compositionally biased region" description="Basic residues" evidence="1">
    <location>
        <begin position="63"/>
        <end position="76"/>
    </location>
</feature>
<evidence type="ECO:0000313" key="2">
    <source>
        <dbReference type="EMBL" id="EEC44479.1"/>
    </source>
</evidence>
<dbReference type="PaxDb" id="2850-Phatr49159"/>
<dbReference type="InParanoid" id="B7G9P3"/>
<dbReference type="EMBL" id="CM000623">
    <property type="protein sequence ID" value="EEC44479.1"/>
    <property type="molecule type" value="Genomic_DNA"/>
</dbReference>
<dbReference type="Proteomes" id="UP000000759">
    <property type="component" value="Chromosome 21"/>
</dbReference>
<feature type="compositionally biased region" description="Polar residues" evidence="1">
    <location>
        <begin position="16"/>
        <end position="26"/>
    </location>
</feature>
<dbReference type="RefSeq" id="XP_002183810.1">
    <property type="nucleotide sequence ID" value="XM_002183774.1"/>
</dbReference>
<dbReference type="OMA" id="ETHIYRR"/>
<feature type="region of interest" description="Disordered" evidence="1">
    <location>
        <begin position="62"/>
        <end position="87"/>
    </location>
</feature>
<feature type="region of interest" description="Disordered" evidence="1">
    <location>
        <begin position="1"/>
        <end position="26"/>
    </location>
</feature>
<dbReference type="eggNOG" id="ENOG502SGZU">
    <property type="taxonomic scope" value="Eukaryota"/>
</dbReference>
<dbReference type="KEGG" id="pti:PHATRDRAFT_49159"/>
<feature type="compositionally biased region" description="Basic and acidic residues" evidence="1">
    <location>
        <begin position="77"/>
        <end position="86"/>
    </location>
</feature>
<dbReference type="AlphaFoldDB" id="B7G9P3"/>
<reference evidence="3" key="2">
    <citation type="submission" date="2008-08" db="EMBL/GenBank/DDBJ databases">
        <authorList>
            <consortium name="Diatom Consortium"/>
            <person name="Grigoriev I."/>
            <person name="Grimwood J."/>
            <person name="Kuo A."/>
            <person name="Otillar R.P."/>
            <person name="Salamov A."/>
            <person name="Detter J.C."/>
            <person name="Lindquist E."/>
            <person name="Shapiro H."/>
            <person name="Lucas S."/>
            <person name="Glavina del Rio T."/>
            <person name="Pitluck S."/>
            <person name="Rokhsar D."/>
            <person name="Bowler C."/>
        </authorList>
    </citation>
    <scope>GENOME REANNOTATION</scope>
    <source>
        <strain evidence="3">CCAP 1055/1</strain>
    </source>
</reference>
<sequence>MTNVRETCVEEPDSLGSRNIPNLPNHPTQPYQYLCCDHVEKMLRDDYGQTVTTPSQLVWVCKSKGRSRRRQRQRQRPSREGTKANEDNLLQASLEHSHEKLAISNLSTTTFPLNQRLELFARAKVVKLVSDDTVKDVDDNNNNNNRTKDSGEASSLPHSRSSLDHPQSQRTYVPRVLVQYPRGSTYHVALHHLVPILDETVTRKIIVCGETATYRRACLVHVLPHEHFVEIGCDVGVTVHRVHRATASPTTTQTTVAVLAGDHDGRRMVGIDKSIQSIQTARQLYPHLSFYHWDILASGSLHQKNHDDDNNDENNNSASEPHKEDSVHGTTYDGMPHALQSAWKAATCSDQSVVVAIDINGNRELPAVLACITRVWALGNECSNEHADQPCITPIVNTKASGATSHDTVPRLIIVKSRALFNVLRSQPKRALSIKQDEKP</sequence>
<reference evidence="2 3" key="1">
    <citation type="journal article" date="2008" name="Nature">
        <title>The Phaeodactylum genome reveals the evolutionary history of diatom genomes.</title>
        <authorList>
            <person name="Bowler C."/>
            <person name="Allen A.E."/>
            <person name="Badger J.H."/>
            <person name="Grimwood J."/>
            <person name="Jabbari K."/>
            <person name="Kuo A."/>
            <person name="Maheswari U."/>
            <person name="Martens C."/>
            <person name="Maumus F."/>
            <person name="Otillar R.P."/>
            <person name="Rayko E."/>
            <person name="Salamov A."/>
            <person name="Vandepoele K."/>
            <person name="Beszteri B."/>
            <person name="Gruber A."/>
            <person name="Heijde M."/>
            <person name="Katinka M."/>
            <person name="Mock T."/>
            <person name="Valentin K."/>
            <person name="Verret F."/>
            <person name="Berges J.A."/>
            <person name="Brownlee C."/>
            <person name="Cadoret J.P."/>
            <person name="Chiovitti A."/>
            <person name="Choi C.J."/>
            <person name="Coesel S."/>
            <person name="De Martino A."/>
            <person name="Detter J.C."/>
            <person name="Durkin C."/>
            <person name="Falciatore A."/>
            <person name="Fournet J."/>
            <person name="Haruta M."/>
            <person name="Huysman M.J."/>
            <person name="Jenkins B.D."/>
            <person name="Jiroutova K."/>
            <person name="Jorgensen R.E."/>
            <person name="Joubert Y."/>
            <person name="Kaplan A."/>
            <person name="Kroger N."/>
            <person name="Kroth P.G."/>
            <person name="La Roche J."/>
            <person name="Lindquist E."/>
            <person name="Lommer M."/>
            <person name="Martin-Jezequel V."/>
            <person name="Lopez P.J."/>
            <person name="Lucas S."/>
            <person name="Mangogna M."/>
            <person name="McGinnis K."/>
            <person name="Medlin L.K."/>
            <person name="Montsant A."/>
            <person name="Oudot-Le Secq M.P."/>
            <person name="Napoli C."/>
            <person name="Obornik M."/>
            <person name="Parker M.S."/>
            <person name="Petit J.L."/>
            <person name="Porcel B.M."/>
            <person name="Poulsen N."/>
            <person name="Robison M."/>
            <person name="Rychlewski L."/>
            <person name="Rynearson T.A."/>
            <person name="Schmutz J."/>
            <person name="Shapiro H."/>
            <person name="Siaut M."/>
            <person name="Stanley M."/>
            <person name="Sussman M.R."/>
            <person name="Taylor A.R."/>
            <person name="Vardi A."/>
            <person name="von Dassow P."/>
            <person name="Vyverman W."/>
            <person name="Willis A."/>
            <person name="Wyrwicz L.S."/>
            <person name="Rokhsar D.S."/>
            <person name="Weissenbach J."/>
            <person name="Armbrust E.V."/>
            <person name="Green B.R."/>
            <person name="Van de Peer Y."/>
            <person name="Grigoriev I.V."/>
        </authorList>
    </citation>
    <scope>NUCLEOTIDE SEQUENCE [LARGE SCALE GENOMIC DNA]</scope>
    <source>
        <strain evidence="2 3">CCAP 1055/1</strain>
    </source>
</reference>
<accession>B7G9P3</accession>
<feature type="region of interest" description="Disordered" evidence="1">
    <location>
        <begin position="304"/>
        <end position="333"/>
    </location>
</feature>
<organism evidence="2 3">
    <name type="scientific">Phaeodactylum tricornutum (strain CCAP 1055/1)</name>
    <dbReference type="NCBI Taxonomy" id="556484"/>
    <lineage>
        <taxon>Eukaryota</taxon>
        <taxon>Sar</taxon>
        <taxon>Stramenopiles</taxon>
        <taxon>Ochrophyta</taxon>
        <taxon>Bacillariophyta</taxon>
        <taxon>Bacillariophyceae</taxon>
        <taxon>Bacillariophycidae</taxon>
        <taxon>Naviculales</taxon>
        <taxon>Phaeodactylaceae</taxon>
        <taxon>Phaeodactylum</taxon>
    </lineage>
</organism>
<feature type="compositionally biased region" description="Polar residues" evidence="1">
    <location>
        <begin position="152"/>
        <end position="170"/>
    </location>
</feature>
<protein>
    <recommendedName>
        <fullName evidence="4">Methyltransferase</fullName>
    </recommendedName>
</protein>
<dbReference type="HOGENOM" id="CLU_623299_0_0_1"/>